<feature type="compositionally biased region" description="Basic and acidic residues" evidence="1">
    <location>
        <begin position="765"/>
        <end position="775"/>
    </location>
</feature>
<accession>A0ABS1NRD0</accession>
<dbReference type="InterPro" id="IPR000421">
    <property type="entry name" value="FA58C"/>
</dbReference>
<dbReference type="Gene3D" id="2.60.120.260">
    <property type="entry name" value="Galactose-binding domain-like"/>
    <property type="match status" value="1"/>
</dbReference>
<feature type="region of interest" description="Disordered" evidence="1">
    <location>
        <begin position="755"/>
        <end position="775"/>
    </location>
</feature>
<name>A0ABS1NRD0_9ACTN</name>
<comment type="caution">
    <text evidence="3">The sequence shown here is derived from an EMBL/GenBank/DDBJ whole genome shotgun (WGS) entry which is preliminary data.</text>
</comment>
<reference evidence="3 4" key="1">
    <citation type="submission" date="2021-01" db="EMBL/GenBank/DDBJ databases">
        <title>WGS of actinomycetes isolated from Thailand.</title>
        <authorList>
            <person name="Thawai C."/>
        </authorList>
    </citation>
    <scope>NUCLEOTIDE SEQUENCE [LARGE SCALE GENOMIC DNA]</scope>
    <source>
        <strain evidence="3 4">CA1R205</strain>
    </source>
</reference>
<proteinExistence type="predicted"/>
<dbReference type="Pfam" id="PF00754">
    <property type="entry name" value="F5_F8_type_C"/>
    <property type="match status" value="1"/>
</dbReference>
<feature type="compositionally biased region" description="Basic and acidic residues" evidence="1">
    <location>
        <begin position="154"/>
        <end position="175"/>
    </location>
</feature>
<evidence type="ECO:0000313" key="3">
    <source>
        <dbReference type="EMBL" id="MBL1102583.1"/>
    </source>
</evidence>
<dbReference type="SUPFAM" id="SSF49785">
    <property type="entry name" value="Galactose-binding domain-like"/>
    <property type="match status" value="1"/>
</dbReference>
<dbReference type="Proteomes" id="UP000634229">
    <property type="component" value="Unassembled WGS sequence"/>
</dbReference>
<dbReference type="InterPro" id="IPR008979">
    <property type="entry name" value="Galactose-bd-like_sf"/>
</dbReference>
<dbReference type="EMBL" id="JAERRF010000051">
    <property type="protein sequence ID" value="MBL1102583.1"/>
    <property type="molecule type" value="Genomic_DNA"/>
</dbReference>
<dbReference type="PROSITE" id="PS50022">
    <property type="entry name" value="FA58C_3"/>
    <property type="match status" value="1"/>
</dbReference>
<feature type="region of interest" description="Disordered" evidence="1">
    <location>
        <begin position="154"/>
        <end position="176"/>
    </location>
</feature>
<feature type="domain" description="F5/8 type C" evidence="2">
    <location>
        <begin position="1132"/>
        <end position="1274"/>
    </location>
</feature>
<gene>
    <name evidence="3" type="ORF">JK363_39505</name>
</gene>
<sequence>MRETDLNTGTDSELIVPIRLHTLVVNATVTADHTWTPAFRFMLERAADAEPPNPTYGSLGTGVHIQWELPEVLARGHYRSATGETTFPLVPNRWLVVRYATKAGRRQAVGWVVHSDYLQNSDYEGALGNGTSAYLTDRAPSGESVAAHTDMIGRSHPLQDADGNDRPWTDPDPQGRRPLFLSAVGPGLPAFAAFASYHKNVFCLHDTLLDLKLPGDSHVADNELSYLVVGWYSDPDADILTRAKDIPDLLPEDATIQEVLAALEWTAPSATSALRHTRYCGSSLGIAWSHNRPMHSTQPTSPADLKLAIGHSTAEATAELVRRQTRSHLDGELIKALFTGTIETYGLPEGAVELDEATRRAWYAGSEGGYLWQIVPRPSDDAEPASPVPAWLADLNCAQGEYDDLADRLARTRARLWDLWWLRHLPEAHHDRPDDFNDDADAQLNPENEGAIANTVQEYLDRMTQLTVGRDALPMGDTPEALQDAIDTYARAHGLTTDLELKRTARDPYYSPADPVVAIAGSGTRQPLGRDPKDPLPCRLPSALLTSITIDGLPPFLPDPAAPRPTLANLPAICATLLDEFALLDKAAFTRIDGSTATALEAALSGAGTIEGQAPAYLGVWQQPWHPMYLQWEIRYCPTPFRTGAGDNWTFDGSTYQWTGQGALAHDGAENQWPAFTGRSYLTPTSPYVLRQQVRRYLQTYSTAETEGLDTLLGIYADLDVVSQTLDGFNDWLLRQDGGARLIPPAALADAQLLGDPQRVPSPGRPDDPPNDERFQPVRAGQFYFHRLQIIDRFGRTAPFMSNNDPGTLWPYPAASVLPDRGKPLYVPQGEERPPNNHRFIQLPPRLMQPARVHLAPIRAADSAGYAGLPPADDPAATPVVGWLMLNYLDQTLLVYAPDGSPLGELRVVGDRARVAWTMLPHAPYARPEDFAGAYPELSTMVVALRTSGPASFDALLTTINDSLESITDPSAQADRSPARLIGRPLALIRAELAIQLQGPPLTNPSWQQILDPNDEDYPDYRWPVRLGKPDLLEDGLIGYYASDTGPGGDTHYGVLNTVEKNPPHDPYLNPIITGTDLALRATPNGESQVHRLTLLADPHTAIHATTDILPVADLALDTDLVQQALARIEASFRLDPLLAPTSAGHQSATASDALGESPGHGLAHLLDGDLGTWYLSGASATRGDWIVLDFEEVHDVHRIDLYPGDALGENQLPACEVEFLDEDGQEWTVLDSFPAGTEIHYIPPAPVPTRQLRLRFTADATAPVAIRTFSATTDAGDNGLVMPRPAAWFGDWSWAEPYDTADGTGWARLPILPADRSAHLDDAVPTARAGYLQLRPRRD</sequence>
<evidence type="ECO:0000256" key="1">
    <source>
        <dbReference type="SAM" id="MobiDB-lite"/>
    </source>
</evidence>
<dbReference type="RefSeq" id="WP_201883143.1">
    <property type="nucleotide sequence ID" value="NZ_JAERRF010000051.1"/>
</dbReference>
<protein>
    <submittedName>
        <fullName evidence="3">Discoidin domain-containing protein</fullName>
    </submittedName>
</protein>
<organism evidence="3 4">
    <name type="scientific">Streptomyces coffeae</name>
    <dbReference type="NCBI Taxonomy" id="621382"/>
    <lineage>
        <taxon>Bacteria</taxon>
        <taxon>Bacillati</taxon>
        <taxon>Actinomycetota</taxon>
        <taxon>Actinomycetes</taxon>
        <taxon>Kitasatosporales</taxon>
        <taxon>Streptomycetaceae</taxon>
        <taxon>Streptomyces</taxon>
    </lineage>
</organism>
<evidence type="ECO:0000313" key="4">
    <source>
        <dbReference type="Proteomes" id="UP000634229"/>
    </source>
</evidence>
<keyword evidence="4" id="KW-1185">Reference proteome</keyword>
<evidence type="ECO:0000259" key="2">
    <source>
        <dbReference type="PROSITE" id="PS50022"/>
    </source>
</evidence>